<organism evidence="1 2">
    <name type="scientific">Corynebacterium durum F0235</name>
    <dbReference type="NCBI Taxonomy" id="1035195"/>
    <lineage>
        <taxon>Bacteria</taxon>
        <taxon>Bacillati</taxon>
        <taxon>Actinomycetota</taxon>
        <taxon>Actinomycetes</taxon>
        <taxon>Mycobacteriales</taxon>
        <taxon>Corynebacteriaceae</taxon>
        <taxon>Corynebacterium</taxon>
    </lineage>
</organism>
<dbReference type="OrthoDB" id="4399984at2"/>
<dbReference type="AlphaFoldDB" id="L1MEY4"/>
<dbReference type="InterPro" id="IPR025368">
    <property type="entry name" value="DUF4272"/>
</dbReference>
<dbReference type="HOGENOM" id="CLU_058037_0_0_11"/>
<accession>L1MEY4</accession>
<dbReference type="STRING" id="1035195.HMPREF9997_01772"/>
<protein>
    <recommendedName>
        <fullName evidence="3">DUF4272 domain-containing protein</fullName>
    </recommendedName>
</protein>
<evidence type="ECO:0000313" key="1">
    <source>
        <dbReference type="EMBL" id="EKX89529.1"/>
    </source>
</evidence>
<gene>
    <name evidence="1" type="ORF">HMPREF9997_01772</name>
</gene>
<dbReference type="RefSeq" id="WP_006064000.1">
    <property type="nucleotide sequence ID" value="NZ_KB290831.1"/>
</dbReference>
<evidence type="ECO:0008006" key="3">
    <source>
        <dbReference type="Google" id="ProtNLM"/>
    </source>
</evidence>
<keyword evidence="2" id="KW-1185">Reference proteome</keyword>
<evidence type="ECO:0000313" key="2">
    <source>
        <dbReference type="Proteomes" id="UP000010445"/>
    </source>
</evidence>
<dbReference type="Pfam" id="PF14094">
    <property type="entry name" value="DUF4272"/>
    <property type="match status" value="1"/>
</dbReference>
<dbReference type="PATRIC" id="fig|1035195.3.peg.1604"/>
<name>L1MEY4_9CORY</name>
<reference evidence="1 2" key="1">
    <citation type="submission" date="2012-05" db="EMBL/GenBank/DDBJ databases">
        <authorList>
            <person name="Weinstock G."/>
            <person name="Sodergren E."/>
            <person name="Lobos E.A."/>
            <person name="Fulton L."/>
            <person name="Fulton R."/>
            <person name="Courtney L."/>
            <person name="Fronick C."/>
            <person name="O'Laughlin M."/>
            <person name="Godfrey J."/>
            <person name="Wilson R.M."/>
            <person name="Miner T."/>
            <person name="Farmer C."/>
            <person name="Delehaunty K."/>
            <person name="Cordes M."/>
            <person name="Minx P."/>
            <person name="Tomlinson C."/>
            <person name="Chen J."/>
            <person name="Wollam A."/>
            <person name="Pepin K.H."/>
            <person name="Bhonagiri V."/>
            <person name="Zhang X."/>
            <person name="Suruliraj S."/>
            <person name="Warren W."/>
            <person name="Mitreva M."/>
            <person name="Mardis E.R."/>
            <person name="Wilson R.K."/>
        </authorList>
    </citation>
    <scope>NUCLEOTIDE SEQUENCE [LARGE SCALE GENOMIC DNA]</scope>
    <source>
        <strain evidence="1 2">F0235</strain>
    </source>
</reference>
<dbReference type="eggNOG" id="ENOG502ZC6N">
    <property type="taxonomic scope" value="Bacteria"/>
</dbReference>
<dbReference type="Proteomes" id="UP000010445">
    <property type="component" value="Unassembled WGS sequence"/>
</dbReference>
<sequence length="363" mass="41432">MTTFINAYSTVVQEIPWTGPGATYFKYRSTVTGTNQEISDFQDHLNGFLGYAIDFWITQGIEYNAFIHSISQHIRETRSQYVFERDASFEPEDLKDFKEWARATNSIFFLDDGGIYNADGVNLLDPNTKKFAPIHPLSKSRSERIRTDLGKKGMSVPQSLPPVRSEMEVQLRSTQEVASRFRALVIVAHLAAAVLDGDKNTAKNIYTVMSNSPYDFTPTELAFIDTVAKESQKKFGKYGKSTQEAAVQLVWRWESATVLGWVLGKVSMDPMVLEPANVDRLTTLEENPDELYDIHRLIDTFHICDGYESTYSQRWYAVDQDVNPENSPPVFENVHCSILLERHHAFSWLHHPLSTWDDVDLNT</sequence>
<dbReference type="EMBL" id="AMEM01000023">
    <property type="protein sequence ID" value="EKX89529.1"/>
    <property type="molecule type" value="Genomic_DNA"/>
</dbReference>
<proteinExistence type="predicted"/>
<comment type="caution">
    <text evidence="1">The sequence shown here is derived from an EMBL/GenBank/DDBJ whole genome shotgun (WGS) entry which is preliminary data.</text>
</comment>